<organism evidence="1 2">
    <name type="scientific">Ambrosiozyma monospora</name>
    <name type="common">Yeast</name>
    <name type="synonym">Endomycopsis monosporus</name>
    <dbReference type="NCBI Taxonomy" id="43982"/>
    <lineage>
        <taxon>Eukaryota</taxon>
        <taxon>Fungi</taxon>
        <taxon>Dikarya</taxon>
        <taxon>Ascomycota</taxon>
        <taxon>Saccharomycotina</taxon>
        <taxon>Pichiomycetes</taxon>
        <taxon>Pichiales</taxon>
        <taxon>Pichiaceae</taxon>
        <taxon>Ambrosiozyma</taxon>
    </lineage>
</organism>
<dbReference type="EMBL" id="BSXU01000169">
    <property type="protein sequence ID" value="GMG19634.1"/>
    <property type="molecule type" value="Genomic_DNA"/>
</dbReference>
<dbReference type="AlphaFoldDB" id="A0A9W7DGN3"/>
<evidence type="ECO:0000313" key="2">
    <source>
        <dbReference type="Proteomes" id="UP001165063"/>
    </source>
</evidence>
<gene>
    <name evidence="1" type="ORF">Amon01_000061600</name>
</gene>
<proteinExistence type="predicted"/>
<protein>
    <submittedName>
        <fullName evidence="1">Unnamed protein product</fullName>
    </submittedName>
</protein>
<name>A0A9W7DGN3_AMBMO</name>
<evidence type="ECO:0000313" key="1">
    <source>
        <dbReference type="EMBL" id="GMG19634.1"/>
    </source>
</evidence>
<keyword evidence="2" id="KW-1185">Reference proteome</keyword>
<comment type="caution">
    <text evidence="1">The sequence shown here is derived from an EMBL/GenBank/DDBJ whole genome shotgun (WGS) entry which is preliminary data.</text>
</comment>
<reference evidence="1" key="1">
    <citation type="submission" date="2023-04" db="EMBL/GenBank/DDBJ databases">
        <title>Ambrosiozyma monospora NBRC 1965.</title>
        <authorList>
            <person name="Ichikawa N."/>
            <person name="Sato H."/>
            <person name="Tonouchi N."/>
        </authorList>
    </citation>
    <scope>NUCLEOTIDE SEQUENCE</scope>
    <source>
        <strain evidence="1">NBRC 1965</strain>
    </source>
</reference>
<accession>A0A9W7DGN3</accession>
<sequence length="133" mass="15279">MLLHHIFDRLSNKDNGQAEIYFHLPCSSISSIELGFEGDLREGQPVADSKHFTLDTKIGILFDYSSTVHFLNIPIAIVCRLLKFPIEFAFSSKDHYLPTSCNSWREIITVRYDVCLRLMFKDESGKVSYTDVL</sequence>
<dbReference type="Proteomes" id="UP001165063">
    <property type="component" value="Unassembled WGS sequence"/>
</dbReference>